<evidence type="ECO:0000259" key="1">
    <source>
        <dbReference type="Pfam" id="PF08241"/>
    </source>
</evidence>
<dbReference type="EMBL" id="LDAU01000019">
    <property type="protein sequence ID" value="KRX10807.1"/>
    <property type="molecule type" value="Genomic_DNA"/>
</dbReference>
<dbReference type="Gene3D" id="3.40.50.150">
    <property type="entry name" value="Vaccinia Virus protein VP39"/>
    <property type="match status" value="1"/>
</dbReference>
<protein>
    <recommendedName>
        <fullName evidence="1">Methyltransferase type 11 domain-containing protein</fullName>
    </recommendedName>
</protein>
<dbReference type="Proteomes" id="UP000054937">
    <property type="component" value="Unassembled WGS sequence"/>
</dbReference>
<name>A0A0V0R8I6_PSEPJ</name>
<dbReference type="OMA" id="FRTAKGW"/>
<evidence type="ECO:0000313" key="3">
    <source>
        <dbReference type="Proteomes" id="UP000054937"/>
    </source>
</evidence>
<dbReference type="GO" id="GO:0008757">
    <property type="term" value="F:S-adenosylmethionine-dependent methyltransferase activity"/>
    <property type="evidence" value="ECO:0007669"/>
    <property type="project" value="InterPro"/>
</dbReference>
<dbReference type="PANTHER" id="PTHR43591:SF24">
    <property type="entry name" value="2-METHOXY-6-POLYPRENYL-1,4-BENZOQUINOL METHYLASE, MITOCHONDRIAL"/>
    <property type="match status" value="1"/>
</dbReference>
<accession>A0A0V0R8I6</accession>
<dbReference type="InterPro" id="IPR013216">
    <property type="entry name" value="Methyltransf_11"/>
</dbReference>
<reference evidence="2 3" key="1">
    <citation type="journal article" date="2015" name="Sci. Rep.">
        <title>Genome of the facultative scuticociliatosis pathogen Pseudocohnilembus persalinus provides insight into its virulence through horizontal gene transfer.</title>
        <authorList>
            <person name="Xiong J."/>
            <person name="Wang G."/>
            <person name="Cheng J."/>
            <person name="Tian M."/>
            <person name="Pan X."/>
            <person name="Warren A."/>
            <person name="Jiang C."/>
            <person name="Yuan D."/>
            <person name="Miao W."/>
        </authorList>
    </citation>
    <scope>NUCLEOTIDE SEQUENCE [LARGE SCALE GENOMIC DNA]</scope>
    <source>
        <strain evidence="2">36N120E</strain>
    </source>
</reference>
<dbReference type="InterPro" id="IPR029063">
    <property type="entry name" value="SAM-dependent_MTases_sf"/>
</dbReference>
<evidence type="ECO:0000313" key="2">
    <source>
        <dbReference type="EMBL" id="KRX10807.1"/>
    </source>
</evidence>
<proteinExistence type="predicted"/>
<feature type="domain" description="Methyltransferase type 11" evidence="1">
    <location>
        <begin position="83"/>
        <end position="207"/>
    </location>
</feature>
<gene>
    <name evidence="2" type="ORF">PPERSA_00977</name>
</gene>
<dbReference type="InParanoid" id="A0A0V0R8I6"/>
<dbReference type="OrthoDB" id="284858at2759"/>
<keyword evidence="3" id="KW-1185">Reference proteome</keyword>
<dbReference type="SUPFAM" id="SSF53335">
    <property type="entry name" value="S-adenosyl-L-methionine-dependent methyltransferases"/>
    <property type="match status" value="1"/>
</dbReference>
<dbReference type="PANTHER" id="PTHR43591">
    <property type="entry name" value="METHYLTRANSFERASE"/>
    <property type="match status" value="1"/>
</dbReference>
<organism evidence="2 3">
    <name type="scientific">Pseudocohnilembus persalinus</name>
    <name type="common">Ciliate</name>
    <dbReference type="NCBI Taxonomy" id="266149"/>
    <lineage>
        <taxon>Eukaryota</taxon>
        <taxon>Sar</taxon>
        <taxon>Alveolata</taxon>
        <taxon>Ciliophora</taxon>
        <taxon>Intramacronucleata</taxon>
        <taxon>Oligohymenophorea</taxon>
        <taxon>Scuticociliatia</taxon>
        <taxon>Philasterida</taxon>
        <taxon>Pseudocohnilembidae</taxon>
        <taxon>Pseudocohnilembus</taxon>
    </lineage>
</organism>
<comment type="caution">
    <text evidence="2">The sequence shown here is derived from an EMBL/GenBank/DDBJ whole genome shotgun (WGS) entry which is preliminary data.</text>
</comment>
<dbReference type="AlphaFoldDB" id="A0A0V0R8I6"/>
<sequence>MQIMNLKAQKMLINLAKNQVLNKQFSTFNFCSKKELPTKSISELEEYWDEFSGDYTNKISGSQVGVYSSMLNMMNIETKKNILETGLGPGYMIPFLIQRKQQDAHLTLTDLSSQFLAISQKRLEVFQSNPFGNLYDFEIKKIQPFQGEKKEFKDFNLILEKVNSEKLPYKDNQFDAYISSLCLQLTTNPQNMINEAYRVLQKEGIASFSVWGDRKISYIFTVAVQILKEEKIKIPEARSNFHLGKKEKLNKMLEEAGFQECIFWNQFMPWNWVTRESEVDSLLGDKIIQQLLELIENQEQKQNIMKKIKQRYLQIIKNDHQAIGLDTLAVIARKL</sequence>
<dbReference type="Pfam" id="PF08241">
    <property type="entry name" value="Methyltransf_11"/>
    <property type="match status" value="1"/>
</dbReference>